<keyword evidence="3" id="KW-1185">Reference proteome</keyword>
<dbReference type="Proteomes" id="UP001244341">
    <property type="component" value="Chromosome 13b"/>
</dbReference>
<accession>A0ABY8ULG9</accession>
<organism evidence="2 3">
    <name type="scientific">Tetradesmus obliquus</name>
    <name type="common">Green alga</name>
    <name type="synonym">Acutodesmus obliquus</name>
    <dbReference type="NCBI Taxonomy" id="3088"/>
    <lineage>
        <taxon>Eukaryota</taxon>
        <taxon>Viridiplantae</taxon>
        <taxon>Chlorophyta</taxon>
        <taxon>core chlorophytes</taxon>
        <taxon>Chlorophyceae</taxon>
        <taxon>CS clade</taxon>
        <taxon>Sphaeropleales</taxon>
        <taxon>Scenedesmaceae</taxon>
        <taxon>Tetradesmus</taxon>
    </lineage>
</organism>
<evidence type="ECO:0000259" key="1">
    <source>
        <dbReference type="Pfam" id="PF13460"/>
    </source>
</evidence>
<reference evidence="2 3" key="1">
    <citation type="submission" date="2023-05" db="EMBL/GenBank/DDBJ databases">
        <title>A 100% complete, gapless, phased diploid assembly of the Scenedesmus obliquus UTEX 3031 genome.</title>
        <authorList>
            <person name="Biondi T.C."/>
            <person name="Hanschen E.R."/>
            <person name="Kwon T."/>
            <person name="Eng W."/>
            <person name="Kruse C.P.S."/>
            <person name="Koehler S.I."/>
            <person name="Kunde Y."/>
            <person name="Gleasner C.D."/>
            <person name="You Mak K.T."/>
            <person name="Polle J."/>
            <person name="Hovde B.T."/>
            <person name="Starkenburg S.R."/>
        </authorList>
    </citation>
    <scope>NUCLEOTIDE SEQUENCE [LARGE SCALE GENOMIC DNA]</scope>
    <source>
        <strain evidence="2 3">DOE0152z</strain>
    </source>
</reference>
<dbReference type="CDD" id="cd05243">
    <property type="entry name" value="SDR_a5"/>
    <property type="match status" value="1"/>
</dbReference>
<dbReference type="Gene3D" id="3.40.50.720">
    <property type="entry name" value="NAD(P)-binding Rossmann-like Domain"/>
    <property type="match status" value="1"/>
</dbReference>
<evidence type="ECO:0000313" key="3">
    <source>
        <dbReference type="Proteomes" id="UP001244341"/>
    </source>
</evidence>
<protein>
    <recommendedName>
        <fullName evidence="1">NAD(P)-binding domain-containing protein</fullName>
    </recommendedName>
</protein>
<name>A0ABY8ULG9_TETOB</name>
<dbReference type="Pfam" id="PF13460">
    <property type="entry name" value="NAD_binding_10"/>
    <property type="match status" value="1"/>
</dbReference>
<dbReference type="InterPro" id="IPR016040">
    <property type="entry name" value="NAD(P)-bd_dom"/>
</dbReference>
<feature type="domain" description="NAD(P)-binding" evidence="1">
    <location>
        <begin position="105"/>
        <end position="309"/>
    </location>
</feature>
<proteinExistence type="predicted"/>
<dbReference type="SUPFAM" id="SSF51735">
    <property type="entry name" value="NAD(P)-binding Rossmann-fold domains"/>
    <property type="match status" value="1"/>
</dbReference>
<dbReference type="InterPro" id="IPR036291">
    <property type="entry name" value="NAD(P)-bd_dom_sf"/>
</dbReference>
<gene>
    <name evidence="2" type="ORF">OEZ85_000732</name>
</gene>
<dbReference type="EMBL" id="CP126220">
    <property type="protein sequence ID" value="WIA21533.1"/>
    <property type="molecule type" value="Genomic_DNA"/>
</dbReference>
<evidence type="ECO:0000313" key="2">
    <source>
        <dbReference type="EMBL" id="WIA21533.1"/>
    </source>
</evidence>
<dbReference type="PANTHER" id="PTHR15020:SF11">
    <property type="entry name" value="OS06G0360300 PROTEIN"/>
    <property type="match status" value="1"/>
</dbReference>
<sequence>MHVIAPFSSAATPCLRRSGHSACKPVPVGLPRTHLRAQATARCTQHAAPSAAAPDAPGAAAATGLGAVDRRTLLLGLLAAGQLLPAWQLPALADTPEITTVFVAGSTGNTGRRVVQQLRAAGYKVRAGVRDVRKAQSLGFAFDAGISIVEADVTKDLKSLEAAIGDAQAVICATGFSGVNPLKVASVDEKGTINLVNAAKARGVSTFVLLSSLLTNAAAVGQKNNPNYKILNLLGGVLDHKLAAERYLRASGLRYTIVRPGGLRSEPASEVGQLIVSKEDSLFGLDSDPGRAISRDTVAEVLVAALQQPAAANMVLEIVSSPSAPQLPKEKWFNV</sequence>
<dbReference type="PANTHER" id="PTHR15020">
    <property type="entry name" value="FLAVIN REDUCTASE-RELATED"/>
    <property type="match status" value="1"/>
</dbReference>